<dbReference type="SMART" id="SM00343">
    <property type="entry name" value="ZnF_C2HC"/>
    <property type="match status" value="1"/>
</dbReference>
<evidence type="ECO:0000256" key="2">
    <source>
        <dbReference type="PROSITE-ProRule" id="PRU00047"/>
    </source>
</evidence>
<dbReference type="AlphaFoldDB" id="A0A8H5D0C3"/>
<evidence type="ECO:0000256" key="3">
    <source>
        <dbReference type="SAM" id="MobiDB-lite"/>
    </source>
</evidence>
<dbReference type="InterPro" id="IPR036875">
    <property type="entry name" value="Znf_CCHC_sf"/>
</dbReference>
<feature type="domain" description="CCHC-type" evidence="4">
    <location>
        <begin position="445"/>
        <end position="459"/>
    </location>
</feature>
<organism evidence="5 6">
    <name type="scientific">Tetrapyrgos nigripes</name>
    <dbReference type="NCBI Taxonomy" id="182062"/>
    <lineage>
        <taxon>Eukaryota</taxon>
        <taxon>Fungi</taxon>
        <taxon>Dikarya</taxon>
        <taxon>Basidiomycota</taxon>
        <taxon>Agaricomycotina</taxon>
        <taxon>Agaricomycetes</taxon>
        <taxon>Agaricomycetidae</taxon>
        <taxon>Agaricales</taxon>
        <taxon>Marasmiineae</taxon>
        <taxon>Marasmiaceae</taxon>
        <taxon>Tetrapyrgos</taxon>
    </lineage>
</organism>
<dbReference type="GO" id="GO:0008270">
    <property type="term" value="F:zinc ion binding"/>
    <property type="evidence" value="ECO:0007669"/>
    <property type="project" value="UniProtKB-KW"/>
</dbReference>
<keyword evidence="1" id="KW-0507">mRNA processing</keyword>
<dbReference type="GO" id="GO:0003676">
    <property type="term" value="F:nucleic acid binding"/>
    <property type="evidence" value="ECO:0007669"/>
    <property type="project" value="InterPro"/>
</dbReference>
<name>A0A8H5D0C3_9AGAR</name>
<dbReference type="Proteomes" id="UP000559256">
    <property type="component" value="Unassembled WGS sequence"/>
</dbReference>
<dbReference type="Gene3D" id="4.10.60.10">
    <property type="entry name" value="Zinc finger, CCHC-type"/>
    <property type="match status" value="1"/>
</dbReference>
<reference evidence="5 6" key="1">
    <citation type="journal article" date="2020" name="ISME J.">
        <title>Uncovering the hidden diversity of litter-decomposition mechanisms in mushroom-forming fungi.</title>
        <authorList>
            <person name="Floudas D."/>
            <person name="Bentzer J."/>
            <person name="Ahren D."/>
            <person name="Johansson T."/>
            <person name="Persson P."/>
            <person name="Tunlid A."/>
        </authorList>
    </citation>
    <scope>NUCLEOTIDE SEQUENCE [LARGE SCALE GENOMIC DNA]</scope>
    <source>
        <strain evidence="5 6">CBS 291.85</strain>
    </source>
</reference>
<proteinExistence type="predicted"/>
<feature type="region of interest" description="Disordered" evidence="3">
    <location>
        <begin position="387"/>
        <end position="406"/>
    </location>
</feature>
<keyword evidence="2" id="KW-0479">Metal-binding</keyword>
<dbReference type="Pfam" id="PF00098">
    <property type="entry name" value="zf-CCHC"/>
    <property type="match status" value="1"/>
</dbReference>
<evidence type="ECO:0000256" key="1">
    <source>
        <dbReference type="ARBA" id="ARBA00022664"/>
    </source>
</evidence>
<keyword evidence="2" id="KW-0862">Zinc</keyword>
<feature type="compositionally biased region" description="Basic and acidic residues" evidence="3">
    <location>
        <begin position="107"/>
        <end position="119"/>
    </location>
</feature>
<keyword evidence="2" id="KW-0863">Zinc-finger</keyword>
<keyword evidence="6" id="KW-1185">Reference proteome</keyword>
<dbReference type="PROSITE" id="PS50158">
    <property type="entry name" value="ZF_CCHC"/>
    <property type="match status" value="1"/>
</dbReference>
<feature type="compositionally biased region" description="Polar residues" evidence="3">
    <location>
        <begin position="392"/>
        <end position="406"/>
    </location>
</feature>
<dbReference type="InterPro" id="IPR001878">
    <property type="entry name" value="Znf_CCHC"/>
</dbReference>
<comment type="caution">
    <text evidence="5">The sequence shown here is derived from an EMBL/GenBank/DDBJ whole genome shotgun (WGS) entry which is preliminary data.</text>
</comment>
<accession>A0A8H5D0C3</accession>
<evidence type="ECO:0000313" key="6">
    <source>
        <dbReference type="Proteomes" id="UP000559256"/>
    </source>
</evidence>
<feature type="compositionally biased region" description="Basic and acidic residues" evidence="3">
    <location>
        <begin position="201"/>
        <end position="211"/>
    </location>
</feature>
<feature type="region of interest" description="Disordered" evidence="3">
    <location>
        <begin position="96"/>
        <end position="211"/>
    </location>
</feature>
<dbReference type="GO" id="GO:0006397">
    <property type="term" value="P:mRNA processing"/>
    <property type="evidence" value="ECO:0007669"/>
    <property type="project" value="UniProtKB-KW"/>
</dbReference>
<evidence type="ECO:0000259" key="4">
    <source>
        <dbReference type="PROSITE" id="PS50158"/>
    </source>
</evidence>
<evidence type="ECO:0000313" key="5">
    <source>
        <dbReference type="EMBL" id="KAF5350386.1"/>
    </source>
</evidence>
<dbReference type="OrthoDB" id="515270at2759"/>
<gene>
    <name evidence="5" type="ORF">D9758_012456</name>
</gene>
<protein>
    <recommendedName>
        <fullName evidence="4">CCHC-type domain-containing protein</fullName>
    </recommendedName>
</protein>
<dbReference type="SUPFAM" id="SSF57756">
    <property type="entry name" value="Retrovirus zinc finger-like domains"/>
    <property type="match status" value="1"/>
</dbReference>
<feature type="compositionally biased region" description="Pro residues" evidence="3">
    <location>
        <begin position="147"/>
        <end position="156"/>
    </location>
</feature>
<sequence length="478" mass="54387">MIQRNIQANPWSFNRHFICTRRWVWKFISGDIVLSTFSYITVKEDFDTGETFEEELVYDKSTICICRPEPPLCRSTTHIPPLITPRRCLLHRRRDLPPKRSQNLQSEKAHSKTNPKTEPEQGTSTSPNQPSESNPAPETPSNNLPEPDNPTSPPSSPTILSAEGPSVAPRRPPTPPSPNLSDPDDSIIADTSPIGSNSTSERGRKPDAFNGERSEAKRWLALFNNYLRMNKSKYSTEESQVSLFLSFFTGEKGGDWAMQRLTERDEDEEDEELEKTPEKRRWITLKQIRDRFKRDFKALALDDVARTKIKFAKMKGTDISSYNSIFDTYGEESDFGETALLEFYQDGLPPKLREAVGRTYPKWDDFNEYKERTVELHLEWLKERERQGRWKTPSTSRSNSGPSQGRTVASVNALMNMGPGANSSFTPLPKLIPEERDRLRKLGACFACRQPGHMSNECPTFPKPTSQNASQTFSPCAV</sequence>
<dbReference type="EMBL" id="JAACJM010000074">
    <property type="protein sequence ID" value="KAF5350386.1"/>
    <property type="molecule type" value="Genomic_DNA"/>
</dbReference>
<feature type="compositionally biased region" description="Polar residues" evidence="3">
    <location>
        <begin position="120"/>
        <end position="144"/>
    </location>
</feature>